<evidence type="ECO:0000256" key="11">
    <source>
        <dbReference type="ARBA" id="ARBA00022679"/>
    </source>
</evidence>
<gene>
    <name evidence="25" type="ORF">SacmaDRAFT_3559</name>
</gene>
<evidence type="ECO:0000256" key="5">
    <source>
        <dbReference type="ARBA" id="ARBA00007837"/>
    </source>
</evidence>
<feature type="domain" description="PEP-utilising enzyme mobile" evidence="22">
    <location>
        <begin position="173"/>
        <end position="240"/>
    </location>
</feature>
<feature type="binding site" evidence="19">
    <location>
        <begin position="453"/>
        <end position="454"/>
    </location>
    <ligand>
        <name>phosphoenolpyruvate</name>
        <dbReference type="ChEBI" id="CHEBI:58702"/>
    </ligand>
</feature>
<dbReference type="InterPro" id="IPR018274">
    <property type="entry name" value="PEP_util_AS"/>
</dbReference>
<name>H5WXW4_9PSEU</name>
<dbReference type="InterPro" id="IPR036637">
    <property type="entry name" value="Phosphohistidine_dom_sf"/>
</dbReference>
<keyword evidence="8 17" id="KW-0813">Transport</keyword>
<dbReference type="Gene3D" id="3.50.30.10">
    <property type="entry name" value="Phosphohistidine domain"/>
    <property type="match status" value="1"/>
</dbReference>
<evidence type="ECO:0000256" key="13">
    <source>
        <dbReference type="ARBA" id="ARBA00022723"/>
    </source>
</evidence>
<evidence type="ECO:0000256" key="10">
    <source>
        <dbReference type="ARBA" id="ARBA00022597"/>
    </source>
</evidence>
<evidence type="ECO:0000256" key="14">
    <source>
        <dbReference type="ARBA" id="ARBA00022777"/>
    </source>
</evidence>
<comment type="cofactor">
    <cofactor evidence="2 17 20">
        <name>Mg(2+)</name>
        <dbReference type="ChEBI" id="CHEBI:18420"/>
    </cofactor>
</comment>
<evidence type="ECO:0000256" key="16">
    <source>
        <dbReference type="ARBA" id="ARBA00033235"/>
    </source>
</evidence>
<feature type="active site" description="Proton donor" evidence="18">
    <location>
        <position position="501"/>
    </location>
</feature>
<dbReference type="InterPro" id="IPR008279">
    <property type="entry name" value="PEP-util_enz_mobile_dom"/>
</dbReference>
<evidence type="ECO:0000313" key="25">
    <source>
        <dbReference type="EMBL" id="EHR51773.1"/>
    </source>
</evidence>
<dbReference type="Pfam" id="PF00391">
    <property type="entry name" value="PEP-utilizers"/>
    <property type="match status" value="1"/>
</dbReference>
<evidence type="ECO:0000256" key="18">
    <source>
        <dbReference type="PIRSR" id="PIRSR000732-1"/>
    </source>
</evidence>
<dbReference type="Proteomes" id="UP000004926">
    <property type="component" value="Chromosome"/>
</dbReference>
<comment type="catalytic activity">
    <reaction evidence="1 17">
        <text>L-histidyl-[protein] + phosphoenolpyruvate = N(pros)-phospho-L-histidyl-[protein] + pyruvate</text>
        <dbReference type="Rhea" id="RHEA:23880"/>
        <dbReference type="Rhea" id="RHEA-COMP:9745"/>
        <dbReference type="Rhea" id="RHEA-COMP:9746"/>
        <dbReference type="ChEBI" id="CHEBI:15361"/>
        <dbReference type="ChEBI" id="CHEBI:29979"/>
        <dbReference type="ChEBI" id="CHEBI:58702"/>
        <dbReference type="ChEBI" id="CHEBI:64837"/>
        <dbReference type="EC" id="2.7.3.9"/>
    </reaction>
</comment>
<feature type="binding site" evidence="19">
    <location>
        <position position="341"/>
    </location>
    <ligand>
        <name>phosphoenolpyruvate</name>
        <dbReference type="ChEBI" id="CHEBI:58702"/>
    </ligand>
</feature>
<dbReference type="Pfam" id="PF02896">
    <property type="entry name" value="PEP-utilizers_C"/>
    <property type="match status" value="1"/>
</dbReference>
<evidence type="ECO:0000256" key="2">
    <source>
        <dbReference type="ARBA" id="ARBA00001946"/>
    </source>
</evidence>
<evidence type="ECO:0000256" key="9">
    <source>
        <dbReference type="ARBA" id="ARBA00022490"/>
    </source>
</evidence>
<feature type="domain" description="Phosphotransferase system enzyme I N-terminal" evidence="24">
    <location>
        <begin position="27"/>
        <end position="142"/>
    </location>
</feature>
<dbReference type="PANTHER" id="PTHR46244">
    <property type="entry name" value="PHOSPHOENOLPYRUVATE-PROTEIN PHOSPHOTRANSFERASE"/>
    <property type="match status" value="1"/>
</dbReference>
<dbReference type="InterPro" id="IPR000121">
    <property type="entry name" value="PEP_util_C"/>
</dbReference>
<evidence type="ECO:0000256" key="17">
    <source>
        <dbReference type="PIRNR" id="PIRNR000732"/>
    </source>
</evidence>
<dbReference type="OrthoDB" id="9765468at2"/>
<dbReference type="Gene3D" id="1.10.274.10">
    <property type="entry name" value="PtsI, HPr-binding domain"/>
    <property type="match status" value="1"/>
</dbReference>
<keyword evidence="15 17" id="KW-0460">Magnesium</keyword>
<proteinExistence type="inferred from homology"/>
<dbReference type="Gene3D" id="3.20.20.60">
    <property type="entry name" value="Phosphoenolpyruvate-binding domains"/>
    <property type="match status" value="1"/>
</dbReference>
<evidence type="ECO:0000256" key="12">
    <source>
        <dbReference type="ARBA" id="ARBA00022683"/>
    </source>
</evidence>
<dbReference type="SUPFAM" id="SSF51621">
    <property type="entry name" value="Phosphoenolpyruvate/pyruvate domain"/>
    <property type="match status" value="1"/>
</dbReference>
<dbReference type="PANTHER" id="PTHR46244:SF3">
    <property type="entry name" value="PHOSPHOENOLPYRUVATE-PROTEIN PHOSPHOTRANSFERASE"/>
    <property type="match status" value="1"/>
</dbReference>
<dbReference type="GO" id="GO:0005737">
    <property type="term" value="C:cytoplasm"/>
    <property type="evidence" value="ECO:0007669"/>
    <property type="project" value="UniProtKB-SubCell"/>
</dbReference>
<evidence type="ECO:0000256" key="19">
    <source>
        <dbReference type="PIRSR" id="PIRSR000732-2"/>
    </source>
</evidence>
<dbReference type="EC" id="2.7.3.9" evidence="6 17"/>
<evidence type="ECO:0000256" key="1">
    <source>
        <dbReference type="ARBA" id="ARBA00000683"/>
    </source>
</evidence>
<dbReference type="InterPro" id="IPR006318">
    <property type="entry name" value="PTS_EI-like"/>
</dbReference>
<feature type="binding site" evidence="20">
    <location>
        <position position="454"/>
    </location>
    <ligand>
        <name>Mg(2+)</name>
        <dbReference type="ChEBI" id="CHEBI:18420"/>
    </ligand>
</feature>
<keyword evidence="9 17" id="KW-0963">Cytoplasm</keyword>
<feature type="domain" description="PEP-utilising enzyme C-terminal" evidence="23">
    <location>
        <begin position="265"/>
        <end position="538"/>
    </location>
</feature>
<evidence type="ECO:0000256" key="4">
    <source>
        <dbReference type="ARBA" id="ARBA00004496"/>
    </source>
</evidence>
<evidence type="ECO:0000313" key="26">
    <source>
        <dbReference type="Proteomes" id="UP000004926"/>
    </source>
</evidence>
<feature type="region of interest" description="Disordered" evidence="21">
    <location>
        <begin position="1"/>
        <end position="39"/>
    </location>
</feature>
<feature type="region of interest" description="Disordered" evidence="21">
    <location>
        <begin position="251"/>
        <end position="278"/>
    </location>
</feature>
<keyword evidence="25" id="KW-0670">Pyruvate</keyword>
<evidence type="ECO:0000259" key="23">
    <source>
        <dbReference type="Pfam" id="PF02896"/>
    </source>
</evidence>
<keyword evidence="11 17" id="KW-0808">Transferase</keyword>
<comment type="similarity">
    <text evidence="5 17">Belongs to the PEP-utilizing enzyme family.</text>
</comment>
<feature type="binding site" evidence="19">
    <location>
        <position position="305"/>
    </location>
    <ligand>
        <name>phosphoenolpyruvate</name>
        <dbReference type="ChEBI" id="CHEBI:58702"/>
    </ligand>
</feature>
<dbReference type="InterPro" id="IPR036618">
    <property type="entry name" value="PtsI_HPr-bd_sf"/>
</dbReference>
<dbReference type="NCBIfam" id="TIGR01417">
    <property type="entry name" value="PTS_I_fam"/>
    <property type="match status" value="1"/>
</dbReference>
<protein>
    <recommendedName>
        <fullName evidence="7 17">Phosphoenolpyruvate-protein phosphotransferase</fullName>
        <ecNumber evidence="6 17">2.7.3.9</ecNumber>
    </recommendedName>
    <alternativeName>
        <fullName evidence="16 17">Phosphotransferase system, enzyme I</fullName>
    </alternativeName>
</protein>
<dbReference type="AlphaFoldDB" id="H5WXW4"/>
<dbReference type="InterPro" id="IPR015813">
    <property type="entry name" value="Pyrv/PenolPyrv_kinase-like_dom"/>
</dbReference>
<dbReference type="InterPro" id="IPR040442">
    <property type="entry name" value="Pyrv_kinase-like_dom_sf"/>
</dbReference>
<dbReference type="PROSITE" id="PS00742">
    <property type="entry name" value="PEP_ENZYMES_2"/>
    <property type="match status" value="1"/>
</dbReference>
<dbReference type="eggNOG" id="COG1080">
    <property type="taxonomic scope" value="Bacteria"/>
</dbReference>
<evidence type="ECO:0000256" key="7">
    <source>
        <dbReference type="ARBA" id="ARBA00016544"/>
    </source>
</evidence>
<feature type="active site" description="Tele-phosphohistidine intermediate" evidence="18">
    <location>
        <position position="205"/>
    </location>
</feature>
<accession>H5WXW4</accession>
<feature type="binding site" evidence="20">
    <location>
        <position position="430"/>
    </location>
    <ligand>
        <name>Mg(2+)</name>
        <dbReference type="ChEBI" id="CHEBI:18420"/>
    </ligand>
</feature>
<dbReference type="PIRSF" id="PIRSF000732">
    <property type="entry name" value="PTS_enzyme_I"/>
    <property type="match status" value="1"/>
</dbReference>
<keyword evidence="12 17" id="KW-0598">Phosphotransferase system</keyword>
<evidence type="ECO:0000256" key="8">
    <source>
        <dbReference type="ARBA" id="ARBA00022448"/>
    </source>
</evidence>
<evidence type="ECO:0000256" key="20">
    <source>
        <dbReference type="PIRSR" id="PIRSR000732-3"/>
    </source>
</evidence>
<comment type="subcellular location">
    <subcellularLocation>
        <location evidence="4 17">Cytoplasm</location>
    </subcellularLocation>
</comment>
<keyword evidence="10 17" id="KW-0762">Sugar transport</keyword>
<keyword evidence="26" id="KW-1185">Reference proteome</keyword>
<dbReference type="GO" id="GO:0008965">
    <property type="term" value="F:phosphoenolpyruvate-protein phosphotransferase activity"/>
    <property type="evidence" value="ECO:0007669"/>
    <property type="project" value="UniProtKB-EC"/>
</dbReference>
<feature type="binding site" evidence="19">
    <location>
        <position position="464"/>
    </location>
    <ligand>
        <name>phosphoenolpyruvate</name>
        <dbReference type="ChEBI" id="CHEBI:58702"/>
    </ligand>
</feature>
<dbReference type="Pfam" id="PF05524">
    <property type="entry name" value="PEP-utilisers_N"/>
    <property type="match status" value="1"/>
</dbReference>
<dbReference type="PROSITE" id="PS00370">
    <property type="entry name" value="PEP_ENZYMES_PHOS_SITE"/>
    <property type="match status" value="1"/>
</dbReference>
<dbReference type="SUPFAM" id="SSF52009">
    <property type="entry name" value="Phosphohistidine domain"/>
    <property type="match status" value="1"/>
</dbReference>
<dbReference type="GO" id="GO:0009401">
    <property type="term" value="P:phosphoenolpyruvate-dependent sugar phosphotransferase system"/>
    <property type="evidence" value="ECO:0007669"/>
    <property type="project" value="UniProtKB-KW"/>
</dbReference>
<evidence type="ECO:0000259" key="24">
    <source>
        <dbReference type="Pfam" id="PF05524"/>
    </source>
</evidence>
<dbReference type="InterPro" id="IPR024692">
    <property type="entry name" value="PTS_EI"/>
</dbReference>
<dbReference type="GO" id="GO:0016301">
    <property type="term" value="F:kinase activity"/>
    <property type="evidence" value="ECO:0007669"/>
    <property type="project" value="UniProtKB-KW"/>
</dbReference>
<dbReference type="InterPro" id="IPR023151">
    <property type="entry name" value="PEP_util_CS"/>
</dbReference>
<dbReference type="PRINTS" id="PR01736">
    <property type="entry name" value="PHPHTRNFRASE"/>
</dbReference>
<keyword evidence="14 17" id="KW-0418">Kinase</keyword>
<dbReference type="SUPFAM" id="SSF47831">
    <property type="entry name" value="Enzyme I of the PEP:sugar phosphotransferase system HPr-binding (sub)domain"/>
    <property type="match status" value="1"/>
</dbReference>
<evidence type="ECO:0000256" key="15">
    <source>
        <dbReference type="ARBA" id="ARBA00022842"/>
    </source>
</evidence>
<evidence type="ECO:0000256" key="3">
    <source>
        <dbReference type="ARBA" id="ARBA00002728"/>
    </source>
</evidence>
<dbReference type="InterPro" id="IPR008731">
    <property type="entry name" value="PTS_EIN"/>
</dbReference>
<dbReference type="HOGENOM" id="CLU_007308_7_0_11"/>
<reference evidence="25 26" key="1">
    <citation type="journal article" date="2012" name="Stand. Genomic Sci.">
        <title>Genome sequence of the ocean sediment bacterium Saccharomonospora marina type strain (XMU15(T)).</title>
        <authorList>
            <person name="Klenk H.P."/>
            <person name="Lu M."/>
            <person name="Lucas S."/>
            <person name="Lapidus A."/>
            <person name="Copeland A."/>
            <person name="Pitluck S."/>
            <person name="Goodwin L.A."/>
            <person name="Han C."/>
            <person name="Tapia R."/>
            <person name="Brambilla E.M."/>
            <person name="Potter G."/>
            <person name="Land M."/>
            <person name="Ivanova N."/>
            <person name="Rohde M."/>
            <person name="Goker M."/>
            <person name="Detter J.C."/>
            <person name="Li W.J."/>
            <person name="Kyrpides N.C."/>
            <person name="Woyke T."/>
        </authorList>
    </citation>
    <scope>NUCLEOTIDE SEQUENCE [LARGE SCALE GENOMIC DNA]</scope>
    <source>
        <strain evidence="25 26">XMU15</strain>
    </source>
</reference>
<dbReference type="InterPro" id="IPR050499">
    <property type="entry name" value="PEP-utilizing_PTS_enzyme"/>
</dbReference>
<evidence type="ECO:0000259" key="22">
    <source>
        <dbReference type="Pfam" id="PF00391"/>
    </source>
</evidence>
<organism evidence="25 26">
    <name type="scientific">Saccharomonospora marina XMU15</name>
    <dbReference type="NCBI Taxonomy" id="882083"/>
    <lineage>
        <taxon>Bacteria</taxon>
        <taxon>Bacillati</taxon>
        <taxon>Actinomycetota</taxon>
        <taxon>Actinomycetes</taxon>
        <taxon>Pseudonocardiales</taxon>
        <taxon>Pseudonocardiaceae</taxon>
        <taxon>Saccharomonospora</taxon>
    </lineage>
</organism>
<dbReference type="GO" id="GO:0046872">
    <property type="term" value="F:metal ion binding"/>
    <property type="evidence" value="ECO:0007669"/>
    <property type="project" value="UniProtKB-KW"/>
</dbReference>
<sequence length="571" mass="57998">MPDTAAEPGAVPGRERDTLGAAGPLSGLGVGPGRTAGPVFRLAPPPGLPARPPPVVDPEAELTAATRALGAVADELRRLADAAEGPAAEVLRTQAMMAGDPVIADAVAAKVDQARPAAWAISDAVAEQQEALLALGGYFAERTADLADIRDRAVAEVLGLPRPGLPSPGVPFVLVAEDLSPADTARLDLDTVLAIVTGRGGPTGHTAILARSRGLPAVVSCQGILDLAEGTVVSVDGTTGIVAIADDKQAVAGPAPAQRERDRQHAVTGPGRTADGHPIPLLRNIGGATDLAGDTTDIEGVGLLRTEFLFLHRTDPPTTDEQQRAYTEVFAALPGRKIVVRTLDAGADKPLPFLGLAPEDNPALGVRGLRTARQRPDVLADQLRAISKAAAATGADVWLMAPMVATAAEAASFAEQARAAGLSTVGAMIEVPAAALRARQLLEVVDFVSIGTNDLGQYTLAADRTNGALADLLDPWQPALLELIATCADAGKVEGKPVGVCGEAAGDPLLALVLTGMGVTSLSMSGPNVAPVRATLAAHTRGECEHLARLALAAPDAATARSAVAAQALSG</sequence>
<evidence type="ECO:0000256" key="21">
    <source>
        <dbReference type="SAM" id="MobiDB-lite"/>
    </source>
</evidence>
<evidence type="ECO:0000256" key="6">
    <source>
        <dbReference type="ARBA" id="ARBA00012232"/>
    </source>
</evidence>
<comment type="function">
    <text evidence="3 17">General (non sugar-specific) component of the phosphoenolpyruvate-dependent sugar phosphotransferase system (sugar PTS). This major carbohydrate active-transport system catalyzes the phosphorylation of incoming sugar substrates concomitantly with their translocation across the cell membrane. Enzyme I transfers the phosphoryl group from phosphoenolpyruvate (PEP) to the phosphoryl carrier protein (HPr).</text>
</comment>
<dbReference type="EMBL" id="CM001439">
    <property type="protein sequence ID" value="EHR51773.1"/>
    <property type="molecule type" value="Genomic_DNA"/>
</dbReference>
<dbReference type="RefSeq" id="WP_009155155.1">
    <property type="nucleotide sequence ID" value="NZ_CM001439.1"/>
</dbReference>
<dbReference type="STRING" id="882083.SacmaDRAFT_3559"/>
<keyword evidence="13 17" id="KW-0479">Metal-binding</keyword>